<keyword evidence="3" id="KW-1185">Reference proteome</keyword>
<dbReference type="Pfam" id="PF10282">
    <property type="entry name" value="Lactonase"/>
    <property type="match status" value="1"/>
</dbReference>
<dbReference type="InterPro" id="IPR015943">
    <property type="entry name" value="WD40/YVTN_repeat-like_dom_sf"/>
</dbReference>
<gene>
    <name evidence="2" type="ORF">HLA99_13580</name>
</gene>
<dbReference type="Proteomes" id="UP000543598">
    <property type="component" value="Unassembled WGS sequence"/>
</dbReference>
<dbReference type="InterPro" id="IPR019405">
    <property type="entry name" value="Lactonase_7-beta_prop"/>
</dbReference>
<proteinExistence type="inferred from homology"/>
<organism evidence="2 3">
    <name type="scientific">Microbacterium ulmi</name>
    <dbReference type="NCBI Taxonomy" id="179095"/>
    <lineage>
        <taxon>Bacteria</taxon>
        <taxon>Bacillati</taxon>
        <taxon>Actinomycetota</taxon>
        <taxon>Actinomycetes</taxon>
        <taxon>Micrococcales</taxon>
        <taxon>Microbacteriaceae</taxon>
        <taxon>Microbacterium</taxon>
    </lineage>
</organism>
<dbReference type="RefSeq" id="WP_167034519.1">
    <property type="nucleotide sequence ID" value="NZ_BAAANA010000002.1"/>
</dbReference>
<dbReference type="InterPro" id="IPR050282">
    <property type="entry name" value="Cycloisomerase_2"/>
</dbReference>
<dbReference type="PANTHER" id="PTHR30344:SF1">
    <property type="entry name" value="6-PHOSPHOGLUCONOLACTONASE"/>
    <property type="match status" value="1"/>
</dbReference>
<dbReference type="GO" id="GO:0005829">
    <property type="term" value="C:cytosol"/>
    <property type="evidence" value="ECO:0007669"/>
    <property type="project" value="TreeGrafter"/>
</dbReference>
<evidence type="ECO:0000313" key="2">
    <source>
        <dbReference type="EMBL" id="NNH04879.1"/>
    </source>
</evidence>
<dbReference type="PANTHER" id="PTHR30344">
    <property type="entry name" value="6-PHOSPHOGLUCONOLACTONASE-RELATED"/>
    <property type="match status" value="1"/>
</dbReference>
<sequence>MTARPFNLVVGTYTENLNHLEGHAKGLMGLRYDEDGTLGEAELLAEGVPNASWLVASRDGRFIYAISETKFYEGRPGGSATALARDTVTGELTLLNTVYSGGIEPTHGDLDPSGRFLLLSNYRSGSVAAFAIDPDGSLGTMVGFVQDEGSSIHPVRQTGPHAHQIAIDPVTGRVLVPDLGLDSLLFFDLSPDGGLTEDRSVRYTGAAGAGPRHVDFHPDGTHLLLLNELDNTLTVLRREGDGVVATDIKTTLPDGYAGHAQASGVRVSADGRWVFTGNRGGNSSASAEHPGPRGDVDAISIFEFDPASETVSLRRVEPTGLEPRDFIISPDQRNLIVVHQDVDELAVYRFDPEGPSLSAISVSSLPNPAALVLVG</sequence>
<dbReference type="EMBL" id="JABEMB010000025">
    <property type="protein sequence ID" value="NNH04879.1"/>
    <property type="molecule type" value="Genomic_DNA"/>
</dbReference>
<protein>
    <submittedName>
        <fullName evidence="2">Lactonase family protein</fullName>
    </submittedName>
</protein>
<dbReference type="SUPFAM" id="SSF51004">
    <property type="entry name" value="C-terminal (heme d1) domain of cytochrome cd1-nitrite reductase"/>
    <property type="match status" value="1"/>
</dbReference>
<comment type="caution">
    <text evidence="2">The sequence shown here is derived from an EMBL/GenBank/DDBJ whole genome shotgun (WGS) entry which is preliminary data.</text>
</comment>
<dbReference type="GO" id="GO:0017057">
    <property type="term" value="F:6-phosphogluconolactonase activity"/>
    <property type="evidence" value="ECO:0007669"/>
    <property type="project" value="TreeGrafter"/>
</dbReference>
<comment type="similarity">
    <text evidence="1">Belongs to the cycloisomerase 2 family.</text>
</comment>
<dbReference type="InterPro" id="IPR011048">
    <property type="entry name" value="Haem_d1_sf"/>
</dbReference>
<evidence type="ECO:0000256" key="1">
    <source>
        <dbReference type="ARBA" id="ARBA00005564"/>
    </source>
</evidence>
<accession>A0A7Y2M2M1</accession>
<dbReference type="Gene3D" id="2.130.10.10">
    <property type="entry name" value="YVTN repeat-like/Quinoprotein amine dehydrogenase"/>
    <property type="match status" value="1"/>
</dbReference>
<dbReference type="AlphaFoldDB" id="A0A7Y2M2M1"/>
<evidence type="ECO:0000313" key="3">
    <source>
        <dbReference type="Proteomes" id="UP000543598"/>
    </source>
</evidence>
<name>A0A7Y2M2M1_9MICO</name>
<reference evidence="2 3" key="1">
    <citation type="submission" date="2020-05" db="EMBL/GenBank/DDBJ databases">
        <title>MicrobeNet Type strains.</title>
        <authorList>
            <person name="Nicholson A.C."/>
        </authorList>
    </citation>
    <scope>NUCLEOTIDE SEQUENCE [LARGE SCALE GENOMIC DNA]</scope>
    <source>
        <strain evidence="2 3">JCM 14282</strain>
    </source>
</reference>